<evidence type="ECO:0000313" key="2">
    <source>
        <dbReference type="Proteomes" id="UP001226091"/>
    </source>
</evidence>
<dbReference type="Proteomes" id="UP001226091">
    <property type="component" value="Chromosome"/>
</dbReference>
<proteinExistence type="predicted"/>
<reference evidence="2" key="1">
    <citation type="journal article" date="2025" name="Aquaculture">
        <title>Assessment of the bioflocculant production and safety properties of Metabacillus hrfriensis sp. nov. based on phenotypic and whole-genome sequencing analysis.</title>
        <authorList>
            <person name="Zhang R."/>
            <person name="Zhao Z."/>
            <person name="Luo L."/>
            <person name="Wang S."/>
            <person name="Guo K."/>
            <person name="Xu W."/>
        </authorList>
    </citation>
    <scope>NUCLEOTIDE SEQUENCE [LARGE SCALE GENOMIC DNA]</scope>
    <source>
        <strain evidence="2">CT-WN-B3</strain>
    </source>
</reference>
<keyword evidence="2" id="KW-1185">Reference proteome</keyword>
<name>A0ACD4REF7_9BACI</name>
<evidence type="ECO:0000313" key="1">
    <source>
        <dbReference type="EMBL" id="WHZ58532.1"/>
    </source>
</evidence>
<accession>A0ACD4REF7</accession>
<sequence length="338" mass="37871">MAHTIYDIARIAKVSKSTVSRVLNNKSNISEESRLRVLKAIEELEYQPSKLARALSTGFDAIMIVSRSTKTTASNPFFSEIINAISRKAEDENFDVILQTSKNSKEELEKCITKIKAKMIKGIIMLSSPVNEDFFKQLDGFNIPIVVIGKVEGSYTNVFSIDTNNYQDSYNLTKYLIDHGHRDIACLHSPLDYYVSIDRLEGYKNCMKENGLPVRKEWVIDSGYTVESASESIKGLFDSQERPTAVFATDDLKVMSIYRSAVQHGVSIPDELSIVGYSNSNFSPFLSPALTSIEIPVKKLGDAGSQFLFDIIKKNKNVQARTIIPTKTIIENSVRKVE</sequence>
<organism evidence="1 2">
    <name type="scientific">Metabacillus hrfriensis</name>
    <dbReference type="NCBI Taxonomy" id="3048891"/>
    <lineage>
        <taxon>Bacteria</taxon>
        <taxon>Bacillati</taxon>
        <taxon>Bacillota</taxon>
        <taxon>Bacilli</taxon>
        <taxon>Bacillales</taxon>
        <taxon>Bacillaceae</taxon>
        <taxon>Metabacillus</taxon>
    </lineage>
</organism>
<keyword evidence="1" id="KW-0238">DNA-binding</keyword>
<dbReference type="EMBL" id="CP126116">
    <property type="protein sequence ID" value="WHZ58532.1"/>
    <property type="molecule type" value="Genomic_DNA"/>
</dbReference>
<protein>
    <submittedName>
        <fullName evidence="1">LacI family DNA-binding transcriptional regulator</fullName>
    </submittedName>
</protein>
<gene>
    <name evidence="1" type="ORF">QLQ22_04080</name>
</gene>